<accession>A0A0F9I687</accession>
<proteinExistence type="predicted"/>
<dbReference type="EMBL" id="LAZR01022129">
    <property type="protein sequence ID" value="KKL82942.1"/>
    <property type="molecule type" value="Genomic_DNA"/>
</dbReference>
<protein>
    <submittedName>
        <fullName evidence="1">Uncharacterized protein</fullName>
    </submittedName>
</protein>
<gene>
    <name evidence="1" type="ORF">LCGC14_1979700</name>
</gene>
<dbReference type="AlphaFoldDB" id="A0A0F9I687"/>
<reference evidence="1" key="1">
    <citation type="journal article" date="2015" name="Nature">
        <title>Complex archaea that bridge the gap between prokaryotes and eukaryotes.</title>
        <authorList>
            <person name="Spang A."/>
            <person name="Saw J.H."/>
            <person name="Jorgensen S.L."/>
            <person name="Zaremba-Niedzwiedzka K."/>
            <person name="Martijn J."/>
            <person name="Lind A.E."/>
            <person name="van Eijk R."/>
            <person name="Schleper C."/>
            <person name="Guy L."/>
            <person name="Ettema T.J."/>
        </authorList>
    </citation>
    <scope>NUCLEOTIDE SEQUENCE</scope>
</reference>
<name>A0A0F9I687_9ZZZZ</name>
<organism evidence="1">
    <name type="scientific">marine sediment metagenome</name>
    <dbReference type="NCBI Taxonomy" id="412755"/>
    <lineage>
        <taxon>unclassified sequences</taxon>
        <taxon>metagenomes</taxon>
        <taxon>ecological metagenomes</taxon>
    </lineage>
</organism>
<comment type="caution">
    <text evidence="1">The sequence shown here is derived from an EMBL/GenBank/DDBJ whole genome shotgun (WGS) entry which is preliminary data.</text>
</comment>
<feature type="non-terminal residue" evidence="1">
    <location>
        <position position="33"/>
    </location>
</feature>
<evidence type="ECO:0000313" key="1">
    <source>
        <dbReference type="EMBL" id="KKL82942.1"/>
    </source>
</evidence>
<sequence length="33" mass="3791">MYCKDYLVKKDVESADFKELIEIIGEPSKQALS</sequence>